<proteinExistence type="predicted"/>
<organism evidence="1 2">
    <name type="scientific">Eretmocerus hayati</name>
    <dbReference type="NCBI Taxonomy" id="131215"/>
    <lineage>
        <taxon>Eukaryota</taxon>
        <taxon>Metazoa</taxon>
        <taxon>Ecdysozoa</taxon>
        <taxon>Arthropoda</taxon>
        <taxon>Hexapoda</taxon>
        <taxon>Insecta</taxon>
        <taxon>Pterygota</taxon>
        <taxon>Neoptera</taxon>
        <taxon>Endopterygota</taxon>
        <taxon>Hymenoptera</taxon>
        <taxon>Apocrita</taxon>
        <taxon>Proctotrupomorpha</taxon>
        <taxon>Chalcidoidea</taxon>
        <taxon>Aphelinidae</taxon>
        <taxon>Aphelininae</taxon>
        <taxon>Eretmocerus</taxon>
    </lineage>
</organism>
<evidence type="ECO:0000313" key="2">
    <source>
        <dbReference type="Proteomes" id="UP001239111"/>
    </source>
</evidence>
<accession>A0ACC2P415</accession>
<comment type="caution">
    <text evidence="1">The sequence shown here is derived from an EMBL/GenBank/DDBJ whole genome shotgun (WGS) entry which is preliminary data.</text>
</comment>
<reference evidence="1" key="1">
    <citation type="submission" date="2023-04" db="EMBL/GenBank/DDBJ databases">
        <title>A chromosome-level genome assembly of the parasitoid wasp Eretmocerus hayati.</title>
        <authorList>
            <person name="Zhong Y."/>
            <person name="Liu S."/>
            <person name="Liu Y."/>
        </authorList>
    </citation>
    <scope>NUCLEOTIDE SEQUENCE</scope>
    <source>
        <strain evidence="1">ZJU_SS_LIU_2023</strain>
    </source>
</reference>
<gene>
    <name evidence="1" type="ORF">QAD02_012302</name>
</gene>
<dbReference type="Proteomes" id="UP001239111">
    <property type="component" value="Chromosome 2"/>
</dbReference>
<dbReference type="EMBL" id="CM056742">
    <property type="protein sequence ID" value="KAJ8676515.1"/>
    <property type="molecule type" value="Genomic_DNA"/>
</dbReference>
<evidence type="ECO:0000313" key="1">
    <source>
        <dbReference type="EMBL" id="KAJ8676515.1"/>
    </source>
</evidence>
<protein>
    <submittedName>
        <fullName evidence="1">Uncharacterized protein</fullName>
    </submittedName>
</protein>
<sequence length="368" mass="41143">MPRVQNSGSVGTIRVRTHGLTANPIPACEDQENGNLSWLLDFKLDSFIGANEERASHHTPRDPLTHKSKFVNNNNGNRANMYAHEIKKPCDSDLRHNANGYYGQTDNRNRCTGPKKPPFTYTELIEHALQERGELTVSAIYQWISEHFPYYKSNDDRWKNSVRHNLSINPHFRKGSKAPHGAGHLWAIASQDESKPRQLFNIASIRQAIRNEEANAARKNSHAVTIDEVAAATASITEPAQEESTSDEVTLEHCAEQILSGIKKEVEVQYLVPMMVSSNGMVIDNQQPIATTDPLCPLKETDFLNPVSKEVVAEECGLMDETSYLVTDQNPTLLSLAESEIVTADNLFGEELSFQFYEFTSSSQLQSA</sequence>
<name>A0ACC2P415_9HYME</name>
<keyword evidence="2" id="KW-1185">Reference proteome</keyword>